<evidence type="ECO:0000313" key="1">
    <source>
        <dbReference type="EMBL" id="MDU9002727.1"/>
    </source>
</evidence>
<gene>
    <name evidence="1" type="ORF">QO231_02530</name>
</gene>
<evidence type="ECO:0000313" key="2">
    <source>
        <dbReference type="Proteomes" id="UP001255416"/>
    </source>
</evidence>
<dbReference type="Proteomes" id="UP001255416">
    <property type="component" value="Unassembled WGS sequence"/>
</dbReference>
<dbReference type="SUPFAM" id="SSF75005">
    <property type="entry name" value="Arabinanase/levansucrase/invertase"/>
    <property type="match status" value="1"/>
</dbReference>
<dbReference type="Gene3D" id="2.115.10.20">
    <property type="entry name" value="Glycosyl hydrolase domain, family 43"/>
    <property type="match status" value="2"/>
</dbReference>
<comment type="caution">
    <text evidence="1">The sequence shown here is derived from an EMBL/GenBank/DDBJ whole genome shotgun (WGS) entry which is preliminary data.</text>
</comment>
<dbReference type="PANTHER" id="PTHR35279">
    <property type="match status" value="1"/>
</dbReference>
<reference evidence="2" key="1">
    <citation type="submission" date="2023-05" db="EMBL/GenBank/DDBJ databases">
        <title>Sedimentitalea sp. nov. JM2-8.</title>
        <authorList>
            <person name="Huang J."/>
        </authorList>
    </citation>
    <scope>NUCLEOTIDE SEQUENCE [LARGE SCALE GENOMIC DNA]</scope>
    <source>
        <strain evidence="2">KHS03</strain>
    </source>
</reference>
<dbReference type="RefSeq" id="WP_316772953.1">
    <property type="nucleotide sequence ID" value="NZ_JASMWN010000001.1"/>
</dbReference>
<organism evidence="1 2">
    <name type="scientific">Sedimentitalea todarodis</name>
    <dbReference type="NCBI Taxonomy" id="1631240"/>
    <lineage>
        <taxon>Bacteria</taxon>
        <taxon>Pseudomonadati</taxon>
        <taxon>Pseudomonadota</taxon>
        <taxon>Alphaproteobacteria</taxon>
        <taxon>Rhodobacterales</taxon>
        <taxon>Paracoccaceae</taxon>
        <taxon>Sedimentitalea</taxon>
    </lineage>
</organism>
<dbReference type="EMBL" id="JASMWN010000001">
    <property type="protein sequence ID" value="MDU9002727.1"/>
    <property type="molecule type" value="Genomic_DNA"/>
</dbReference>
<protein>
    <submittedName>
        <fullName evidence="1">Glycosylase</fullName>
    </submittedName>
</protein>
<sequence length="332" mass="37647">MSNNGTKPPFLWEKLGKVFDPSRVTGRDWLREFAQAPATLIFDDFVRVYFSCRPPADATGQYVSYSAFVDLDRKDLTQVLRVAEHPILPLGELGTFDEFGTYPVSIIRHEDKVRAYYAGWTRCVSVPFNVAIGCAESTDDGATFQKLGSGPVVPYSLDEPFVMSGPKIRRFDGTWYLFYIAGKSWKIVKGRPEPVYRIRMASSRDGITWSKLGKDLINTVVEDDEAQASPDVFWADGQYHMFFCYRYSEDYRSHANGYRIGYAYSDNLQDWTRVDDRVGITVSPTGWDSEMISYPHVFRVDGQVYMAYLGNGVGREGFGLARLASHPEWAAP</sequence>
<keyword evidence="2" id="KW-1185">Reference proteome</keyword>
<dbReference type="PANTHER" id="PTHR35279:SF1">
    <property type="entry name" value="ARABINANASE_LEVANSUCRASE_INVERTASE"/>
    <property type="match status" value="1"/>
</dbReference>
<dbReference type="InterPro" id="IPR023296">
    <property type="entry name" value="Glyco_hydro_beta-prop_sf"/>
</dbReference>
<name>A0ABU3V975_9RHOB</name>
<accession>A0ABU3V975</accession>
<proteinExistence type="predicted"/>